<dbReference type="AlphaFoldDB" id="A0A2A4YBY0"/>
<organism evidence="1 2">
    <name type="scientific">Aerophobetes bacterium</name>
    <dbReference type="NCBI Taxonomy" id="2030807"/>
    <lineage>
        <taxon>Bacteria</taxon>
        <taxon>Candidatus Aerophobota</taxon>
    </lineage>
</organism>
<dbReference type="EMBL" id="NVUU01000117">
    <property type="protein sequence ID" value="PCI92160.1"/>
    <property type="molecule type" value="Genomic_DNA"/>
</dbReference>
<name>A0A2A4YBY0_UNCAE</name>
<comment type="caution">
    <text evidence="1">The sequence shown here is derived from an EMBL/GenBank/DDBJ whole genome shotgun (WGS) entry which is preliminary data.</text>
</comment>
<evidence type="ECO:0000313" key="2">
    <source>
        <dbReference type="Proteomes" id="UP000217838"/>
    </source>
</evidence>
<sequence>MPLRINVKDMSKQHKLSYFGGGGAFLYNVKNINISFASREMMDLGQARKLLISCSEELLRRINANDRIRPYLEHFPFSEKGISLGTSYFDSKLNRVQPKYIARVCIIHGNIYYTIYDKEADTLKTIHEETYQEALNIVRSQNNTQESSDILNAPRSTLEEPT</sequence>
<dbReference type="Proteomes" id="UP000217838">
    <property type="component" value="Unassembled WGS sequence"/>
</dbReference>
<accession>A0A2A4YBY0</accession>
<proteinExistence type="predicted"/>
<gene>
    <name evidence="1" type="ORF">COB11_07875</name>
</gene>
<protein>
    <submittedName>
        <fullName evidence="1">Uncharacterized protein</fullName>
    </submittedName>
</protein>
<reference evidence="2" key="1">
    <citation type="submission" date="2017-08" db="EMBL/GenBank/DDBJ databases">
        <title>A dynamic microbial community with high functional redundancy inhabits the cold, oxic subseafloor aquifer.</title>
        <authorList>
            <person name="Tully B.J."/>
            <person name="Wheat C.G."/>
            <person name="Glazer B.T."/>
            <person name="Huber J.A."/>
        </authorList>
    </citation>
    <scope>NUCLEOTIDE SEQUENCE [LARGE SCALE GENOMIC DNA]</scope>
</reference>
<evidence type="ECO:0000313" key="1">
    <source>
        <dbReference type="EMBL" id="PCI92160.1"/>
    </source>
</evidence>